<proteinExistence type="predicted"/>
<evidence type="ECO:0000313" key="1">
    <source>
        <dbReference type="EMBL" id="MCU0105538.1"/>
    </source>
</evidence>
<organism evidence="1 2">
    <name type="scientific">Paracholeplasma vituli</name>
    <dbReference type="NCBI Taxonomy" id="69473"/>
    <lineage>
        <taxon>Bacteria</taxon>
        <taxon>Bacillati</taxon>
        <taxon>Mycoplasmatota</taxon>
        <taxon>Mollicutes</taxon>
        <taxon>Acholeplasmatales</taxon>
        <taxon>Acholeplasmataceae</taxon>
        <taxon>Paracholeplasma</taxon>
    </lineage>
</organism>
<gene>
    <name evidence="1" type="ORF">N7603_07685</name>
</gene>
<protein>
    <submittedName>
        <fullName evidence="1">Uncharacterized protein</fullName>
    </submittedName>
</protein>
<keyword evidence="2" id="KW-1185">Reference proteome</keyword>
<sequence length="172" mass="19955">MILKKMIVNGQEIHVQISTDEARKYPDKESLLFTEEHEKEAFMESLTQEEPPRFRSKRHRLIQMLPFMDEETIHELVQKILDEGELEGLDIAAILPFVEEEDAGLLFKKALSGQYPNLNPMMIAPFVDDSDLSFVVDAYIEGSLNEKTLDGLYPFLEEDDLKRLFKHILSQK</sequence>
<dbReference type="EMBL" id="JAOEGN010000016">
    <property type="protein sequence ID" value="MCU0105538.1"/>
    <property type="molecule type" value="Genomic_DNA"/>
</dbReference>
<name>A0ABT2PX52_9MOLU</name>
<reference evidence="2" key="1">
    <citation type="submission" date="2023-07" db="EMBL/GenBank/DDBJ databases">
        <title>Novel Mycoplasma species identified in domestic and wild animals.</title>
        <authorList>
            <person name="Volokhov D.V."/>
            <person name="Furtak V.A."/>
            <person name="Zagorodnyaya T.A."/>
        </authorList>
    </citation>
    <scope>NUCLEOTIDE SEQUENCE [LARGE SCALE GENOMIC DNA]</scope>
    <source>
        <strain evidence="2">92-19</strain>
    </source>
</reference>
<dbReference type="RefSeq" id="WP_262096854.1">
    <property type="nucleotide sequence ID" value="NZ_JAOEGN010000016.1"/>
</dbReference>
<dbReference type="Proteomes" id="UP001209076">
    <property type="component" value="Unassembled WGS sequence"/>
</dbReference>
<comment type="caution">
    <text evidence="1">The sequence shown here is derived from an EMBL/GenBank/DDBJ whole genome shotgun (WGS) entry which is preliminary data.</text>
</comment>
<evidence type="ECO:0000313" key="2">
    <source>
        <dbReference type="Proteomes" id="UP001209076"/>
    </source>
</evidence>
<accession>A0ABT2PX52</accession>